<accession>A0AAN7EZA7</accession>
<evidence type="ECO:0008006" key="3">
    <source>
        <dbReference type="Google" id="ProtNLM"/>
    </source>
</evidence>
<dbReference type="PANTHER" id="PTHR47926">
    <property type="entry name" value="PENTATRICOPEPTIDE REPEAT-CONTAINING PROTEIN"/>
    <property type="match status" value="1"/>
</dbReference>
<dbReference type="GO" id="GO:0003723">
    <property type="term" value="F:RNA binding"/>
    <property type="evidence" value="ECO:0007669"/>
    <property type="project" value="InterPro"/>
</dbReference>
<gene>
    <name evidence="1" type="ORF">RGQ29_025981</name>
</gene>
<sequence length="133" mass="14849">MDEIQMGLPQTRLPTSLLGFPSPLSLQNPNPPKPIFRIPHICPQPCGHKPTLIYMWKGMSTTLLHLGSSIHSSVIKNSELDINNQDSTRSALVVWSSLLFMYSKCGELSNAVKLFDHMHVKDTVSWKTAMSGF</sequence>
<dbReference type="InterPro" id="IPR046960">
    <property type="entry name" value="PPR_At4g14850-like_plant"/>
</dbReference>
<dbReference type="Gene3D" id="1.25.40.10">
    <property type="entry name" value="Tetratricopeptide repeat domain"/>
    <property type="match status" value="1"/>
</dbReference>
<dbReference type="EMBL" id="JAXUIC010000007">
    <property type="protein sequence ID" value="KAK4583026.1"/>
    <property type="molecule type" value="Genomic_DNA"/>
</dbReference>
<comment type="caution">
    <text evidence="1">The sequence shown here is derived from an EMBL/GenBank/DDBJ whole genome shotgun (WGS) entry which is preliminary data.</text>
</comment>
<dbReference type="InterPro" id="IPR011990">
    <property type="entry name" value="TPR-like_helical_dom_sf"/>
</dbReference>
<proteinExistence type="predicted"/>
<evidence type="ECO:0000313" key="2">
    <source>
        <dbReference type="Proteomes" id="UP001324115"/>
    </source>
</evidence>
<evidence type="ECO:0000313" key="1">
    <source>
        <dbReference type="EMBL" id="KAK4583026.1"/>
    </source>
</evidence>
<reference evidence="1 2" key="1">
    <citation type="journal article" date="2023" name="G3 (Bethesda)">
        <title>A haplotype-resolved chromosome-scale genome for Quercus rubra L. provides insights into the genetics of adaptive traits for red oak species.</title>
        <authorList>
            <person name="Kapoor B."/>
            <person name="Jenkins J."/>
            <person name="Schmutz J."/>
            <person name="Zhebentyayeva T."/>
            <person name="Kuelheim C."/>
            <person name="Coggeshall M."/>
            <person name="Heim C."/>
            <person name="Lasky J.R."/>
            <person name="Leites L."/>
            <person name="Islam-Faridi N."/>
            <person name="Romero-Severson J."/>
            <person name="DeLeo V.L."/>
            <person name="Lucas S.M."/>
            <person name="Lazic D."/>
            <person name="Gailing O."/>
            <person name="Carlson J."/>
            <person name="Staton M."/>
        </authorList>
    </citation>
    <scope>NUCLEOTIDE SEQUENCE [LARGE SCALE GENOMIC DNA]</scope>
    <source>
        <strain evidence="1">Pseudo-F2</strain>
    </source>
</reference>
<name>A0AAN7EZA7_QUERU</name>
<dbReference type="GO" id="GO:0009451">
    <property type="term" value="P:RNA modification"/>
    <property type="evidence" value="ECO:0007669"/>
    <property type="project" value="InterPro"/>
</dbReference>
<organism evidence="1 2">
    <name type="scientific">Quercus rubra</name>
    <name type="common">Northern red oak</name>
    <name type="synonym">Quercus borealis</name>
    <dbReference type="NCBI Taxonomy" id="3512"/>
    <lineage>
        <taxon>Eukaryota</taxon>
        <taxon>Viridiplantae</taxon>
        <taxon>Streptophyta</taxon>
        <taxon>Embryophyta</taxon>
        <taxon>Tracheophyta</taxon>
        <taxon>Spermatophyta</taxon>
        <taxon>Magnoliopsida</taxon>
        <taxon>eudicotyledons</taxon>
        <taxon>Gunneridae</taxon>
        <taxon>Pentapetalae</taxon>
        <taxon>rosids</taxon>
        <taxon>fabids</taxon>
        <taxon>Fagales</taxon>
        <taxon>Fagaceae</taxon>
        <taxon>Quercus</taxon>
    </lineage>
</organism>
<dbReference type="Proteomes" id="UP001324115">
    <property type="component" value="Unassembled WGS sequence"/>
</dbReference>
<dbReference type="AlphaFoldDB" id="A0AAN7EZA7"/>
<protein>
    <recommendedName>
        <fullName evidence="3">Pentatricopeptide repeat-containing protein</fullName>
    </recommendedName>
</protein>
<keyword evidence="2" id="KW-1185">Reference proteome</keyword>